<dbReference type="EMBL" id="JAEVLS010000002">
    <property type="protein sequence ID" value="MBM0104995.1"/>
    <property type="molecule type" value="Genomic_DNA"/>
</dbReference>
<reference evidence="2 3" key="1">
    <citation type="journal article" date="2021" name="Int. J. Syst. Evol. Microbiol.">
        <title>Steroidobacter gossypii sp. nov., isolated from soil of cotton cropping field.</title>
        <authorList>
            <person name="Huang R."/>
            <person name="Yang S."/>
            <person name="Zhen C."/>
            <person name="Liu W."/>
        </authorList>
    </citation>
    <scope>NUCLEOTIDE SEQUENCE [LARGE SCALE GENOMIC DNA]</scope>
    <source>
        <strain evidence="2 3">S1-65</strain>
    </source>
</reference>
<protein>
    <submittedName>
        <fullName evidence="2">Uncharacterized protein</fullName>
    </submittedName>
</protein>
<evidence type="ECO:0000256" key="1">
    <source>
        <dbReference type="SAM" id="MobiDB-lite"/>
    </source>
</evidence>
<comment type="caution">
    <text evidence="2">The sequence shown here is derived from an EMBL/GenBank/DDBJ whole genome shotgun (WGS) entry which is preliminary data.</text>
</comment>
<organism evidence="2 3">
    <name type="scientific">Steroidobacter gossypii</name>
    <dbReference type="NCBI Taxonomy" id="2805490"/>
    <lineage>
        <taxon>Bacteria</taxon>
        <taxon>Pseudomonadati</taxon>
        <taxon>Pseudomonadota</taxon>
        <taxon>Gammaproteobacteria</taxon>
        <taxon>Steroidobacterales</taxon>
        <taxon>Steroidobacteraceae</taxon>
        <taxon>Steroidobacter</taxon>
    </lineage>
</organism>
<proteinExistence type="predicted"/>
<feature type="region of interest" description="Disordered" evidence="1">
    <location>
        <begin position="70"/>
        <end position="136"/>
    </location>
</feature>
<evidence type="ECO:0000313" key="3">
    <source>
        <dbReference type="Proteomes" id="UP000661077"/>
    </source>
</evidence>
<evidence type="ECO:0000313" key="2">
    <source>
        <dbReference type="EMBL" id="MBM0104995.1"/>
    </source>
</evidence>
<dbReference type="Proteomes" id="UP000661077">
    <property type="component" value="Unassembled WGS sequence"/>
</dbReference>
<sequence length="136" mass="14603">MIIEDSLTSVPRPGVTTPVAIGSANLSHCIINLVTEALMSRTTIRSRWSTPRRQYSGTWRQNPWINACRNSRGGSEAANAAATVVSEPAAHREHAGSPLSPSSLHDGGTQDGLQKAAIKTWEDEGGSIRTEGDVRR</sequence>
<accession>A0ABS1WVJ1</accession>
<name>A0ABS1WVJ1_9GAMM</name>
<gene>
    <name evidence="2" type="ORF">JM946_09550</name>
</gene>
<keyword evidence="3" id="KW-1185">Reference proteome</keyword>